<comment type="caution">
    <text evidence="4">The sequence shown here is derived from an EMBL/GenBank/DDBJ whole genome shotgun (WGS) entry which is preliminary data.</text>
</comment>
<dbReference type="InterPro" id="IPR029069">
    <property type="entry name" value="HotDog_dom_sf"/>
</dbReference>
<proteinExistence type="inferred from homology"/>
<dbReference type="AlphaFoldDB" id="A0A7V8JPU6"/>
<dbReference type="Proteomes" id="UP000461670">
    <property type="component" value="Unassembled WGS sequence"/>
</dbReference>
<dbReference type="CDD" id="cd00586">
    <property type="entry name" value="4HBT"/>
    <property type="match status" value="1"/>
</dbReference>
<dbReference type="Gene3D" id="3.10.129.10">
    <property type="entry name" value="Hotdog Thioesterase"/>
    <property type="match status" value="1"/>
</dbReference>
<keyword evidence="2" id="KW-0378">Hydrolase</keyword>
<evidence type="ECO:0000259" key="3">
    <source>
        <dbReference type="PROSITE" id="PS51186"/>
    </source>
</evidence>
<dbReference type="PROSITE" id="PS51186">
    <property type="entry name" value="GNAT"/>
    <property type="match status" value="1"/>
</dbReference>
<sequence length="291" mass="32329">MTETIALKPAAFRFQHALGVRWSEVDAQNIVFNAHYLMYVDTAVAEYWRALALPYAASLDKLGGELFVRKAKVEYLAPARFDDRLSVGIRFERVGESSLTLRGAVFREHRLLASAEIVYVFADAPSRQPRRLPDALRQALAGYELGEPMTWLKTGAWAELQADAQPLRHAVFVQEQGVPVEEEWDAADATALHAVLYNRLSQPIATGRLLQDAPGIARIGRMAVDHGVRGYGYGAQVLDGLIAAARARGDTEVQLHAQQSAVSFYRRRGFVDLGEPFEEVGIPHQGMRLVF</sequence>
<dbReference type="PANTHER" id="PTHR31793:SF27">
    <property type="entry name" value="NOVEL THIOESTERASE SUPERFAMILY DOMAIN AND SAPOSIN A-TYPE DOMAIN CONTAINING PROTEIN (0610012H03RIK)"/>
    <property type="match status" value="1"/>
</dbReference>
<dbReference type="Pfam" id="PF13673">
    <property type="entry name" value="Acetyltransf_10"/>
    <property type="match status" value="1"/>
</dbReference>
<dbReference type="GO" id="GO:0047617">
    <property type="term" value="F:fatty acyl-CoA hydrolase activity"/>
    <property type="evidence" value="ECO:0007669"/>
    <property type="project" value="TreeGrafter"/>
</dbReference>
<accession>A0A7V8JPU6</accession>
<dbReference type="Gene3D" id="3.40.630.30">
    <property type="match status" value="1"/>
</dbReference>
<dbReference type="PANTHER" id="PTHR31793">
    <property type="entry name" value="4-HYDROXYBENZOYL-COA THIOESTERASE FAMILY MEMBER"/>
    <property type="match status" value="1"/>
</dbReference>
<dbReference type="InterPro" id="IPR050563">
    <property type="entry name" value="4-hydroxybenzoyl-CoA_TE"/>
</dbReference>
<dbReference type="Pfam" id="PF13279">
    <property type="entry name" value="4HBT_2"/>
    <property type="match status" value="1"/>
</dbReference>
<comment type="similarity">
    <text evidence="1">Belongs to the 4-hydroxybenzoyl-CoA thioesterase family.</text>
</comment>
<evidence type="ECO:0000313" key="5">
    <source>
        <dbReference type="Proteomes" id="UP000461670"/>
    </source>
</evidence>
<gene>
    <name evidence="4" type="ORF">GAK30_02319</name>
</gene>
<dbReference type="NCBIfam" id="TIGR00051">
    <property type="entry name" value="YbgC/FadM family acyl-CoA thioesterase"/>
    <property type="match status" value="1"/>
</dbReference>
<name>A0A7V8JPU6_9BURK</name>
<dbReference type="CDD" id="cd04301">
    <property type="entry name" value="NAT_SF"/>
    <property type="match status" value="1"/>
</dbReference>
<dbReference type="InterPro" id="IPR000182">
    <property type="entry name" value="GNAT_dom"/>
</dbReference>
<reference evidence="5" key="1">
    <citation type="journal article" date="2020" name="MBio">
        <title>Horizontal gene transfer to a defensive symbiont with a reduced genome amongst a multipartite beetle microbiome.</title>
        <authorList>
            <person name="Waterworth S.C."/>
            <person name="Florez L.V."/>
            <person name="Rees E.R."/>
            <person name="Hertweck C."/>
            <person name="Kaltenpoth M."/>
            <person name="Kwan J.C."/>
        </authorList>
    </citation>
    <scope>NUCLEOTIDE SEQUENCE [LARGE SCALE GENOMIC DNA]</scope>
</reference>
<organism evidence="4 5">
    <name type="scientific">Paracidovorax wautersii</name>
    <dbReference type="NCBI Taxonomy" id="1177982"/>
    <lineage>
        <taxon>Bacteria</taxon>
        <taxon>Pseudomonadati</taxon>
        <taxon>Pseudomonadota</taxon>
        <taxon>Betaproteobacteria</taxon>
        <taxon>Burkholderiales</taxon>
        <taxon>Comamonadaceae</taxon>
        <taxon>Paracidovorax</taxon>
    </lineage>
</organism>
<evidence type="ECO:0000256" key="2">
    <source>
        <dbReference type="ARBA" id="ARBA00022801"/>
    </source>
</evidence>
<protein>
    <submittedName>
        <fullName evidence="4">Acetyltransferase</fullName>
    </submittedName>
</protein>
<dbReference type="SUPFAM" id="SSF55729">
    <property type="entry name" value="Acyl-CoA N-acyltransferases (Nat)"/>
    <property type="match status" value="1"/>
</dbReference>
<dbReference type="EMBL" id="WNDQ01000031">
    <property type="protein sequence ID" value="KAF1020716.1"/>
    <property type="molecule type" value="Genomic_DNA"/>
</dbReference>
<dbReference type="GO" id="GO:0016747">
    <property type="term" value="F:acyltransferase activity, transferring groups other than amino-acyl groups"/>
    <property type="evidence" value="ECO:0007669"/>
    <property type="project" value="InterPro"/>
</dbReference>
<keyword evidence="4" id="KW-0808">Transferase</keyword>
<dbReference type="InterPro" id="IPR016181">
    <property type="entry name" value="Acyl_CoA_acyltransferase"/>
</dbReference>
<evidence type="ECO:0000313" key="4">
    <source>
        <dbReference type="EMBL" id="KAF1020716.1"/>
    </source>
</evidence>
<dbReference type="InterPro" id="IPR006684">
    <property type="entry name" value="YbgC/YbaW"/>
</dbReference>
<feature type="domain" description="N-acetyltransferase" evidence="3">
    <location>
        <begin position="144"/>
        <end position="291"/>
    </location>
</feature>
<evidence type="ECO:0000256" key="1">
    <source>
        <dbReference type="ARBA" id="ARBA00005953"/>
    </source>
</evidence>
<dbReference type="SUPFAM" id="SSF54637">
    <property type="entry name" value="Thioesterase/thiol ester dehydrase-isomerase"/>
    <property type="match status" value="1"/>
</dbReference>